<reference evidence="1 2" key="1">
    <citation type="journal article" date="2015" name="Stand. Genomic Sci.">
        <title>Genomic Encyclopedia of Bacterial and Archaeal Type Strains, Phase III: the genomes of soil and plant-associated and newly described type strains.</title>
        <authorList>
            <person name="Whitman W.B."/>
            <person name="Woyke T."/>
            <person name="Klenk H.P."/>
            <person name="Zhou Y."/>
            <person name="Lilburn T.G."/>
            <person name="Beck B.J."/>
            <person name="De Vos P."/>
            <person name="Vandamme P."/>
            <person name="Eisen J.A."/>
            <person name="Garrity G."/>
            <person name="Hugenholtz P."/>
            <person name="Kyrpides N.C."/>
        </authorList>
    </citation>
    <scope>NUCLEOTIDE SEQUENCE [LARGE SCALE GENOMIC DNA]</scope>
    <source>
        <strain evidence="1 2">CGMCC 1.6858</strain>
    </source>
</reference>
<keyword evidence="2" id="KW-1185">Reference proteome</keyword>
<dbReference type="Proteomes" id="UP000316905">
    <property type="component" value="Unassembled WGS sequence"/>
</dbReference>
<proteinExistence type="predicted"/>
<gene>
    <name evidence="1" type="ORF">IQ22_03269</name>
</gene>
<dbReference type="AlphaFoldDB" id="A0A562Q6Y7"/>
<protein>
    <submittedName>
        <fullName evidence="1">Uncharacterized protein</fullName>
    </submittedName>
</protein>
<organism evidence="1 2">
    <name type="scientific">Pseudomonas duriflava</name>
    <dbReference type="NCBI Taxonomy" id="459528"/>
    <lineage>
        <taxon>Bacteria</taxon>
        <taxon>Pseudomonadati</taxon>
        <taxon>Pseudomonadota</taxon>
        <taxon>Gammaproteobacteria</taxon>
        <taxon>Pseudomonadales</taxon>
        <taxon>Pseudomonadaceae</taxon>
        <taxon>Pseudomonas</taxon>
    </lineage>
</organism>
<evidence type="ECO:0000313" key="1">
    <source>
        <dbReference type="EMBL" id="TWI52499.1"/>
    </source>
</evidence>
<sequence>MEFQWLFRELQVDPNDNDWVKGWGVFRNSPWHFVAMFNSESVADSEAIRLGGDYIVSWGAHKLGTNQFIVTEKFDS</sequence>
<accession>A0A562Q6Y7</accession>
<dbReference type="RefSeq" id="WP_145143769.1">
    <property type="nucleotide sequence ID" value="NZ_VLKY01000011.1"/>
</dbReference>
<evidence type="ECO:0000313" key="2">
    <source>
        <dbReference type="Proteomes" id="UP000316905"/>
    </source>
</evidence>
<comment type="caution">
    <text evidence="1">The sequence shown here is derived from an EMBL/GenBank/DDBJ whole genome shotgun (WGS) entry which is preliminary data.</text>
</comment>
<dbReference type="OrthoDB" id="6898011at2"/>
<name>A0A562Q6Y7_9PSED</name>
<dbReference type="EMBL" id="VLKY01000011">
    <property type="protein sequence ID" value="TWI52499.1"/>
    <property type="molecule type" value="Genomic_DNA"/>
</dbReference>